<accession>A0A238J3E9</accession>
<dbReference type="EC" id="2.4.1.-" evidence="10"/>
<dbReference type="OrthoDB" id="7431422at2"/>
<reference evidence="10 11" key="1">
    <citation type="submission" date="2017-05" db="EMBL/GenBank/DDBJ databases">
        <authorList>
            <person name="Song R."/>
            <person name="Chenine A.L."/>
            <person name="Ruprecht R.M."/>
        </authorList>
    </citation>
    <scope>NUCLEOTIDE SEQUENCE [LARGE SCALE GENOMIC DNA]</scope>
    <source>
        <strain evidence="10 11">CECT 8489</strain>
    </source>
</reference>
<evidence type="ECO:0000256" key="8">
    <source>
        <dbReference type="SAM" id="Phobius"/>
    </source>
</evidence>
<feature type="compositionally biased region" description="Basic residues" evidence="7">
    <location>
        <begin position="572"/>
        <end position="586"/>
    </location>
</feature>
<feature type="transmembrane region" description="Helical" evidence="8">
    <location>
        <begin position="497"/>
        <end position="522"/>
    </location>
</feature>
<dbReference type="GO" id="GO:0016757">
    <property type="term" value="F:glycosyltransferase activity"/>
    <property type="evidence" value="ECO:0007669"/>
    <property type="project" value="UniProtKB-KW"/>
</dbReference>
<dbReference type="InterPro" id="IPR029044">
    <property type="entry name" value="Nucleotide-diphossugar_trans"/>
</dbReference>
<feature type="region of interest" description="Disordered" evidence="7">
    <location>
        <begin position="565"/>
        <end position="586"/>
    </location>
</feature>
<dbReference type="Pfam" id="PF13632">
    <property type="entry name" value="Glyco_trans_2_3"/>
    <property type="match status" value="1"/>
</dbReference>
<keyword evidence="3 10" id="KW-0808">Transferase</keyword>
<evidence type="ECO:0000256" key="7">
    <source>
        <dbReference type="SAM" id="MobiDB-lite"/>
    </source>
</evidence>
<dbReference type="EMBL" id="FXXQ01000010">
    <property type="protein sequence ID" value="SMX24863.1"/>
    <property type="molecule type" value="Genomic_DNA"/>
</dbReference>
<dbReference type="Gene3D" id="3.90.550.10">
    <property type="entry name" value="Spore Coat Polysaccharide Biosynthesis Protein SpsA, Chain A"/>
    <property type="match status" value="1"/>
</dbReference>
<gene>
    <name evidence="10" type="ORF">BOA8489_02994</name>
</gene>
<feature type="transmembrane region" description="Helical" evidence="8">
    <location>
        <begin position="456"/>
        <end position="477"/>
    </location>
</feature>
<dbReference type="PANTHER" id="PTHR43867:SF2">
    <property type="entry name" value="CELLULOSE SYNTHASE CATALYTIC SUBUNIT A [UDP-FORMING]"/>
    <property type="match status" value="1"/>
</dbReference>
<keyword evidence="5 8" id="KW-1133">Transmembrane helix</keyword>
<proteinExistence type="predicted"/>
<evidence type="ECO:0000256" key="6">
    <source>
        <dbReference type="ARBA" id="ARBA00023136"/>
    </source>
</evidence>
<dbReference type="AlphaFoldDB" id="A0A238J3E9"/>
<dbReference type="SUPFAM" id="SSF53448">
    <property type="entry name" value="Nucleotide-diphospho-sugar transferases"/>
    <property type="match status" value="1"/>
</dbReference>
<keyword evidence="11" id="KW-1185">Reference proteome</keyword>
<organism evidence="10 11">
    <name type="scientific">Boseongicola aestuarii</name>
    <dbReference type="NCBI Taxonomy" id="1470561"/>
    <lineage>
        <taxon>Bacteria</taxon>
        <taxon>Pseudomonadati</taxon>
        <taxon>Pseudomonadota</taxon>
        <taxon>Alphaproteobacteria</taxon>
        <taxon>Rhodobacterales</taxon>
        <taxon>Paracoccaceae</taxon>
        <taxon>Boseongicola</taxon>
    </lineage>
</organism>
<comment type="subcellular location">
    <subcellularLocation>
        <location evidence="1">Membrane</location>
        <topology evidence="1">Multi-pass membrane protein</topology>
    </subcellularLocation>
</comment>
<name>A0A238J3E9_9RHOB</name>
<evidence type="ECO:0000313" key="11">
    <source>
        <dbReference type="Proteomes" id="UP000201838"/>
    </source>
</evidence>
<feature type="transmembrane region" description="Helical" evidence="8">
    <location>
        <begin position="529"/>
        <end position="551"/>
    </location>
</feature>
<evidence type="ECO:0000313" key="10">
    <source>
        <dbReference type="EMBL" id="SMX24863.1"/>
    </source>
</evidence>
<keyword evidence="2 10" id="KW-0328">Glycosyltransferase</keyword>
<evidence type="ECO:0000256" key="4">
    <source>
        <dbReference type="ARBA" id="ARBA00022692"/>
    </source>
</evidence>
<sequence length="586" mass="65755">MPVTFRSLRKQAVEEPKLDSKPSKDGPLRLESIQADARFLDDITPEFAIRNEILPLRRMGVVTLVAAVDYERFQTTRATLESRLGPVAHLPASRDVIRAAITAAAGPTLAHKALRHTSLRESCRAWSGPRSAGRLGGLAILLLVMGYLNTSFLIWTVTIWATLTLVAVTGLRTAGAIAQLRASRTLGETWHSARPVALARHTYPSISVLVPLFNEHDIAPRLVARLSRLEYPQDKLEVLLILEHSDSVTANALAQSELPDWMRIITVPPGSPQTKPRALNYALDFANGEIIGIYDAEDAPAPDQLRTVADTFAKAPPNVACLQGVLDFYNAHNTWLTRCFAIDYATWFRLVLPGLVRLGFAIPLGGTTVFFRRRILEKIGRWDAHNVTEDADLGLRLARRGYRTEFISSVTFEEAIATVPAWIRQRSRWIKGYAVSWAVHMRAPKRLLNELGLRKFLGFQILFLGTLSQFVLAPYLWSFWLVLVGLPHPLGQIAPWGVVVAFAVAFLLCEIATIIALALSVATPRHRDLIWWVPLMHLYFPLSAFACWKAIAELTTRPFYWDKTAHGGPTSRPKRRWRRRQLQHHV</sequence>
<dbReference type="GO" id="GO:0016020">
    <property type="term" value="C:membrane"/>
    <property type="evidence" value="ECO:0007669"/>
    <property type="project" value="UniProtKB-SubCell"/>
</dbReference>
<evidence type="ECO:0000256" key="2">
    <source>
        <dbReference type="ARBA" id="ARBA00022676"/>
    </source>
</evidence>
<dbReference type="PANTHER" id="PTHR43867">
    <property type="entry name" value="CELLULOSE SYNTHASE CATALYTIC SUBUNIT A [UDP-FORMING]"/>
    <property type="match status" value="1"/>
</dbReference>
<dbReference type="RefSeq" id="WP_093975060.1">
    <property type="nucleotide sequence ID" value="NZ_FXXQ01000010.1"/>
</dbReference>
<evidence type="ECO:0000256" key="3">
    <source>
        <dbReference type="ARBA" id="ARBA00022679"/>
    </source>
</evidence>
<feature type="domain" description="Glycosyltransferase 2-like" evidence="9">
    <location>
        <begin position="291"/>
        <end position="485"/>
    </location>
</feature>
<protein>
    <submittedName>
        <fullName evidence="10">Beta-monoglucosyldiacylglycerol synthase</fullName>
        <ecNumber evidence="10">2.4.1.-</ecNumber>
    </submittedName>
</protein>
<keyword evidence="4 8" id="KW-0812">Transmembrane</keyword>
<dbReference type="InterPro" id="IPR001173">
    <property type="entry name" value="Glyco_trans_2-like"/>
</dbReference>
<keyword evidence="6 8" id="KW-0472">Membrane</keyword>
<dbReference type="InterPro" id="IPR050321">
    <property type="entry name" value="Glycosyltr_2/OpgH_subfam"/>
</dbReference>
<evidence type="ECO:0000256" key="1">
    <source>
        <dbReference type="ARBA" id="ARBA00004141"/>
    </source>
</evidence>
<evidence type="ECO:0000259" key="9">
    <source>
        <dbReference type="Pfam" id="PF13632"/>
    </source>
</evidence>
<dbReference type="Proteomes" id="UP000201838">
    <property type="component" value="Unassembled WGS sequence"/>
</dbReference>
<evidence type="ECO:0000256" key="5">
    <source>
        <dbReference type="ARBA" id="ARBA00022989"/>
    </source>
</evidence>